<dbReference type="InterPro" id="IPR001487">
    <property type="entry name" value="Bromodomain"/>
</dbReference>
<dbReference type="InterPro" id="IPR057451">
    <property type="entry name" value="BRWD/PHIP_AD"/>
</dbReference>
<evidence type="ECO:0000256" key="4">
    <source>
        <dbReference type="SAM" id="MobiDB-lite"/>
    </source>
</evidence>
<dbReference type="Pfam" id="PF25313">
    <property type="entry name" value="BRWD_AD"/>
    <property type="match status" value="1"/>
</dbReference>
<dbReference type="GO" id="GO:0007010">
    <property type="term" value="P:cytoskeleton organization"/>
    <property type="evidence" value="ECO:0000318"/>
    <property type="project" value="GO_Central"/>
</dbReference>
<dbReference type="PANTHER" id="PTHR16266:SF17">
    <property type="entry name" value="BRWD3"/>
    <property type="match status" value="1"/>
</dbReference>
<feature type="region of interest" description="Disordered" evidence="4">
    <location>
        <begin position="184"/>
        <end position="221"/>
    </location>
</feature>
<feature type="compositionally biased region" description="Basic and acidic residues" evidence="4">
    <location>
        <begin position="191"/>
        <end position="203"/>
    </location>
</feature>
<dbReference type="HOGENOM" id="CLU_265836_0_0_1"/>
<accession>E9HCL0</accession>
<dbReference type="SUPFAM" id="SSF47370">
    <property type="entry name" value="Bromodomain"/>
    <property type="match status" value="2"/>
</dbReference>
<sequence>MFSWKVPEMSLYLIIKLAYIMSGAEHLELSNNKEKTNRNLLAAKRRQQRMRNLNMTYTKTRKRRKLSMNPGSNNAMANALPKAKSSSLSVESVMVYRCPYCTFWHRTLDGFHAHISKKHANNTRLYQCTYCHLTSDSRDEIFGHINQLEEADSVHKRATCLILSKNLIERYAAYLKTTEVPSSANYGKLPKNSDEANKTDKNKNVVTQPNITKLSQEETNSSCIQDEDDILFFPDSPISAFPDTLISSPFSDVRLEKEDPLESNSKKKQKYEHMNNNVLISSKQRETENNLSTLFGIQPMEIESKVNLLQPMSRNKRKLSDQHPQTGNSSSANFYMGDSGTDDSDACIPTSSSEYSDWLTDRGTALEPPKNIKRKVVKPRTGGWMGAIQKIFRPSPCSVVPRRLPFYPQMGDEVVYFRQGHELYLDAVKQKKLYKINQSSLPWHNKLTHEQELVKIISINYEIKTPIRLYCLKLGQMDPTTKLLTGETFSLKYHDVEGVLDFLVLQQDFDLAVLRTWQPGDCFRSLINDGYGEQMWWEGHIEACEPFSDQYPNSQFLCYRVRWSNNEVDRASPWDLERVDLERRPPRPWAKVPALPTEIASLLYKPHAEDWPPVGDRDSECDRISSGFSKVMDMYVAKHFATPVNLDLYPTYASMVKYPMDLSTIKARLENRFYRRVTSVQYDVRRIHINAYKFNLPTSDIVRNASIISDLCLEIIGNRDSDDVKAMCREIKEKYRILDEEEEKAAKRSKKAEPSKSLDNINKNRIATPALTFATNWRQQCDDLIKMLNRLEGAAWCRALLRIPEVPTSSQVVDLQMDFQTVREKLRLNNYLTPMGFAKDVRFILDNSRDSYSDKESPNLTKIVRLSDVFEEHYSKILSSLKPSKNTARKSMNSSSKDDMSRKGKSLAPPSTANELSKGLENSKVIPSKREDQIASKPSSSFVPGHEQLCVHIPALDNIVNLNVEIPDTIPTDSFAISILHDKGFLQNTTPLLNEKEQLNVYIENGFRNLKLIDAELKKDRQLLSEQQHKIDALDSKLLQRREATDNPDGESSSPILQLTSLTDLGEKIRGQLLVCKKERLTQELRWREQQATVLKLELQLNSLDPNENALEFKTVGKVLVETRNQEKQSENILNSIKAEIASLEREQQKLGCQISDVNAMHDKLAGMKAIKASMETQILMRKSKKNDIISDLNKWISAWKAMEMKIIDVLYQEAVGDIEKMANERFNKLEQVVKCALKPNGATSTQLPS</sequence>
<dbReference type="eggNOG" id="KOG0644">
    <property type="taxonomic scope" value="Eukaryota"/>
</dbReference>
<feature type="region of interest" description="Disordered" evidence="4">
    <location>
        <begin position="881"/>
        <end position="942"/>
    </location>
</feature>
<dbReference type="PANTHER" id="PTHR16266">
    <property type="entry name" value="WD REPEAT DOMAIN 9"/>
    <property type="match status" value="1"/>
</dbReference>
<dbReference type="SMART" id="SM00297">
    <property type="entry name" value="BROMO"/>
    <property type="match status" value="2"/>
</dbReference>
<keyword evidence="1 2" id="KW-0103">Bromodomain</keyword>
<keyword evidence="3" id="KW-0175">Coiled coil</keyword>
<dbReference type="PRINTS" id="PR00503">
    <property type="entry name" value="BROMODOMAIN"/>
</dbReference>
<dbReference type="FunFam" id="1.20.920.10:FF:000081">
    <property type="entry name" value="Bromodomain and WD repeat-containing protein"/>
    <property type="match status" value="1"/>
</dbReference>
<proteinExistence type="predicted"/>
<name>E9HCL0_DAPPU</name>
<dbReference type="GO" id="GO:0005634">
    <property type="term" value="C:nucleus"/>
    <property type="evidence" value="ECO:0000318"/>
    <property type="project" value="GO_Central"/>
</dbReference>
<evidence type="ECO:0000256" key="2">
    <source>
        <dbReference type="PROSITE-ProRule" id="PRU00035"/>
    </source>
</evidence>
<dbReference type="STRING" id="6669.E9HCL0"/>
<dbReference type="GO" id="GO:0008360">
    <property type="term" value="P:regulation of cell shape"/>
    <property type="evidence" value="ECO:0000318"/>
    <property type="project" value="GO_Central"/>
</dbReference>
<reference evidence="6 7" key="1">
    <citation type="journal article" date="2011" name="Science">
        <title>The ecoresponsive genome of Daphnia pulex.</title>
        <authorList>
            <person name="Colbourne J.K."/>
            <person name="Pfrender M.E."/>
            <person name="Gilbert D."/>
            <person name="Thomas W.K."/>
            <person name="Tucker A."/>
            <person name="Oakley T.H."/>
            <person name="Tokishita S."/>
            <person name="Aerts A."/>
            <person name="Arnold G.J."/>
            <person name="Basu M.K."/>
            <person name="Bauer D.J."/>
            <person name="Caceres C.E."/>
            <person name="Carmel L."/>
            <person name="Casola C."/>
            <person name="Choi J.H."/>
            <person name="Detter J.C."/>
            <person name="Dong Q."/>
            <person name="Dusheyko S."/>
            <person name="Eads B.D."/>
            <person name="Frohlich T."/>
            <person name="Geiler-Samerotte K.A."/>
            <person name="Gerlach D."/>
            <person name="Hatcher P."/>
            <person name="Jogdeo S."/>
            <person name="Krijgsveld J."/>
            <person name="Kriventseva E.V."/>
            <person name="Kultz D."/>
            <person name="Laforsch C."/>
            <person name="Lindquist E."/>
            <person name="Lopez J."/>
            <person name="Manak J.R."/>
            <person name="Muller J."/>
            <person name="Pangilinan J."/>
            <person name="Patwardhan R.P."/>
            <person name="Pitluck S."/>
            <person name="Pritham E.J."/>
            <person name="Rechtsteiner A."/>
            <person name="Rho M."/>
            <person name="Rogozin I.B."/>
            <person name="Sakarya O."/>
            <person name="Salamov A."/>
            <person name="Schaack S."/>
            <person name="Shapiro H."/>
            <person name="Shiga Y."/>
            <person name="Skalitzky C."/>
            <person name="Smith Z."/>
            <person name="Souvorov A."/>
            <person name="Sung W."/>
            <person name="Tang Z."/>
            <person name="Tsuchiya D."/>
            <person name="Tu H."/>
            <person name="Vos H."/>
            <person name="Wang M."/>
            <person name="Wolf Y.I."/>
            <person name="Yamagata H."/>
            <person name="Yamada T."/>
            <person name="Ye Y."/>
            <person name="Shaw J.R."/>
            <person name="Andrews J."/>
            <person name="Crease T.J."/>
            <person name="Tang H."/>
            <person name="Lucas S.M."/>
            <person name="Robertson H.M."/>
            <person name="Bork P."/>
            <person name="Koonin E.V."/>
            <person name="Zdobnov E.M."/>
            <person name="Grigoriev I.V."/>
            <person name="Lynch M."/>
            <person name="Boore J.L."/>
        </authorList>
    </citation>
    <scope>NUCLEOTIDE SEQUENCE [LARGE SCALE GENOMIC DNA]</scope>
</reference>
<feature type="coiled-coil region" evidence="3">
    <location>
        <begin position="1120"/>
        <end position="1154"/>
    </location>
</feature>
<dbReference type="OrthoDB" id="10265743at2759"/>
<dbReference type="InterPro" id="IPR052060">
    <property type="entry name" value="Bromo_WD_repeat"/>
</dbReference>
<dbReference type="EMBL" id="GL732620">
    <property type="protein sequence ID" value="EFX70494.1"/>
    <property type="molecule type" value="Genomic_DNA"/>
</dbReference>
<dbReference type="Gene3D" id="3.30.160.60">
    <property type="entry name" value="Classic Zinc Finger"/>
    <property type="match status" value="1"/>
</dbReference>
<keyword evidence="7" id="KW-1185">Reference proteome</keyword>
<feature type="domain" description="Bromo" evidence="5">
    <location>
        <begin position="805"/>
        <end position="849"/>
    </location>
</feature>
<evidence type="ECO:0000313" key="6">
    <source>
        <dbReference type="EMBL" id="EFX70494.1"/>
    </source>
</evidence>
<gene>
    <name evidence="6" type="ORF">DAPPUDRAFT_228284</name>
</gene>
<evidence type="ECO:0000259" key="5">
    <source>
        <dbReference type="PROSITE" id="PS50014"/>
    </source>
</evidence>
<dbReference type="Proteomes" id="UP000000305">
    <property type="component" value="Unassembled WGS sequence"/>
</dbReference>
<feature type="region of interest" description="Disordered" evidence="4">
    <location>
        <begin position="315"/>
        <end position="347"/>
    </location>
</feature>
<dbReference type="PROSITE" id="PS50014">
    <property type="entry name" value="BROMODOMAIN_2"/>
    <property type="match status" value="2"/>
</dbReference>
<dbReference type="GO" id="GO:0006357">
    <property type="term" value="P:regulation of transcription by RNA polymerase II"/>
    <property type="evidence" value="ECO:0000318"/>
    <property type="project" value="GO_Central"/>
</dbReference>
<dbReference type="AlphaFoldDB" id="E9HCL0"/>
<protein>
    <recommendedName>
        <fullName evidence="5">Bromo domain-containing protein</fullName>
    </recommendedName>
</protein>
<evidence type="ECO:0000256" key="1">
    <source>
        <dbReference type="ARBA" id="ARBA00023117"/>
    </source>
</evidence>
<organism evidence="6 7">
    <name type="scientific">Daphnia pulex</name>
    <name type="common">Water flea</name>
    <dbReference type="NCBI Taxonomy" id="6669"/>
    <lineage>
        <taxon>Eukaryota</taxon>
        <taxon>Metazoa</taxon>
        <taxon>Ecdysozoa</taxon>
        <taxon>Arthropoda</taxon>
        <taxon>Crustacea</taxon>
        <taxon>Branchiopoda</taxon>
        <taxon>Diplostraca</taxon>
        <taxon>Cladocera</taxon>
        <taxon>Anomopoda</taxon>
        <taxon>Daphniidae</taxon>
        <taxon>Daphnia</taxon>
    </lineage>
</organism>
<evidence type="ECO:0000313" key="7">
    <source>
        <dbReference type="Proteomes" id="UP000000305"/>
    </source>
</evidence>
<dbReference type="Pfam" id="PF00439">
    <property type="entry name" value="Bromodomain"/>
    <property type="match status" value="2"/>
</dbReference>
<feature type="compositionally biased region" description="Polar residues" evidence="4">
    <location>
        <begin position="322"/>
        <end position="333"/>
    </location>
</feature>
<evidence type="ECO:0000256" key="3">
    <source>
        <dbReference type="SAM" id="Coils"/>
    </source>
</evidence>
<dbReference type="KEGG" id="dpx:DAPPUDRAFT_228284"/>
<feature type="domain" description="Bromo" evidence="5">
    <location>
        <begin position="632"/>
        <end position="702"/>
    </location>
</feature>
<feature type="compositionally biased region" description="Polar residues" evidence="4">
    <location>
        <begin position="204"/>
        <end position="221"/>
    </location>
</feature>
<dbReference type="InterPro" id="IPR036427">
    <property type="entry name" value="Bromodomain-like_sf"/>
</dbReference>
<dbReference type="Gene3D" id="1.20.920.10">
    <property type="entry name" value="Bromodomain-like"/>
    <property type="match status" value="2"/>
</dbReference>
<dbReference type="InParanoid" id="E9HCL0"/>